<evidence type="ECO:0000256" key="5">
    <source>
        <dbReference type="ARBA" id="ARBA00022989"/>
    </source>
</evidence>
<gene>
    <name evidence="9" type="ORF">GCM10025759_11570</name>
</gene>
<dbReference type="InterPro" id="IPR008915">
    <property type="entry name" value="Peptidase_M50"/>
</dbReference>
<keyword evidence="5 7" id="KW-1133">Transmembrane helix</keyword>
<feature type="transmembrane region" description="Helical" evidence="7">
    <location>
        <begin position="39"/>
        <end position="62"/>
    </location>
</feature>
<comment type="similarity">
    <text evidence="3">Belongs to the peptidase M50B family.</text>
</comment>
<sequence>MNGIEETAAHSDEQVLAAAGLSLDMLGLAEGGADWLPPAWLTTIFKALQVLVGLAGFGLLLLSGIVMHSLWFIPFWCAAVLFTFVAHEAGHAAGALLVGGRVVQVQVGRVNIQLMRRGLRMRWKRGPREFAGFVQSMFAPDRPVARQAVIVIAGGPLANLLVAAVAFAGASALRHHETGALLLGLCVFNLAIAIVNLIPTPSGAFGSDGLQLWRWFRGIDDDEPPMVMARLNSLLMWGSTIEDLPERDIQALQRYAQPGPFMHAWLRLKQFHHRGEWEQAAAMREEIEAQVGAMQPAVYQAMLGFISLAWCELRFAAAMAGHVVEGPLDGELDRDVAWALPCVKLRLQALTFAMQGDAVSARRCMGESEAWARRSLDRSLERSEDLIRPMVMARIDALA</sequence>
<evidence type="ECO:0000313" key="10">
    <source>
        <dbReference type="Proteomes" id="UP001501083"/>
    </source>
</evidence>
<proteinExistence type="inferred from homology"/>
<evidence type="ECO:0000259" key="8">
    <source>
        <dbReference type="Pfam" id="PF02163"/>
    </source>
</evidence>
<evidence type="ECO:0000256" key="7">
    <source>
        <dbReference type="SAM" id="Phobius"/>
    </source>
</evidence>
<keyword evidence="4 7" id="KW-0812">Transmembrane</keyword>
<keyword evidence="10" id="KW-1185">Reference proteome</keyword>
<evidence type="ECO:0000256" key="6">
    <source>
        <dbReference type="ARBA" id="ARBA00023136"/>
    </source>
</evidence>
<evidence type="ECO:0000256" key="1">
    <source>
        <dbReference type="ARBA" id="ARBA00001947"/>
    </source>
</evidence>
<comment type="caution">
    <text evidence="9">The sequence shown here is derived from an EMBL/GenBank/DDBJ whole genome shotgun (WGS) entry which is preliminary data.</text>
</comment>
<dbReference type="Proteomes" id="UP001501083">
    <property type="component" value="Unassembled WGS sequence"/>
</dbReference>
<evidence type="ECO:0000256" key="3">
    <source>
        <dbReference type="ARBA" id="ARBA00007931"/>
    </source>
</evidence>
<evidence type="ECO:0000256" key="4">
    <source>
        <dbReference type="ARBA" id="ARBA00022692"/>
    </source>
</evidence>
<feature type="domain" description="Peptidase M50" evidence="8">
    <location>
        <begin position="78"/>
        <end position="170"/>
    </location>
</feature>
<evidence type="ECO:0000256" key="2">
    <source>
        <dbReference type="ARBA" id="ARBA00004141"/>
    </source>
</evidence>
<comment type="cofactor">
    <cofactor evidence="1">
        <name>Zn(2+)</name>
        <dbReference type="ChEBI" id="CHEBI:29105"/>
    </cofactor>
</comment>
<feature type="transmembrane region" description="Helical" evidence="7">
    <location>
        <begin position="148"/>
        <end position="173"/>
    </location>
</feature>
<organism evidence="9 10">
    <name type="scientific">Lysobacter panacisoli</name>
    <dbReference type="NCBI Taxonomy" id="1255263"/>
    <lineage>
        <taxon>Bacteria</taxon>
        <taxon>Pseudomonadati</taxon>
        <taxon>Pseudomonadota</taxon>
        <taxon>Gammaproteobacteria</taxon>
        <taxon>Lysobacterales</taxon>
        <taxon>Lysobacteraceae</taxon>
        <taxon>Lysobacter</taxon>
    </lineage>
</organism>
<name>A0ABP9LAH7_9GAMM</name>
<comment type="subcellular location">
    <subcellularLocation>
        <location evidence="2">Membrane</location>
        <topology evidence="2">Multi-pass membrane protein</topology>
    </subcellularLocation>
</comment>
<evidence type="ECO:0000313" key="9">
    <source>
        <dbReference type="EMBL" id="GAA5072035.1"/>
    </source>
</evidence>
<protein>
    <recommendedName>
        <fullName evidence="8">Peptidase M50 domain-containing protein</fullName>
    </recommendedName>
</protein>
<keyword evidence="6 7" id="KW-0472">Membrane</keyword>
<dbReference type="RefSeq" id="WP_158987069.1">
    <property type="nucleotide sequence ID" value="NZ_BAABKY010000002.1"/>
</dbReference>
<reference evidence="10" key="1">
    <citation type="journal article" date="2019" name="Int. J. Syst. Evol. Microbiol.">
        <title>The Global Catalogue of Microorganisms (GCM) 10K type strain sequencing project: providing services to taxonomists for standard genome sequencing and annotation.</title>
        <authorList>
            <consortium name="The Broad Institute Genomics Platform"/>
            <consortium name="The Broad Institute Genome Sequencing Center for Infectious Disease"/>
            <person name="Wu L."/>
            <person name="Ma J."/>
        </authorList>
    </citation>
    <scope>NUCLEOTIDE SEQUENCE [LARGE SCALE GENOMIC DNA]</scope>
    <source>
        <strain evidence="10">JCM 19212</strain>
    </source>
</reference>
<feature type="transmembrane region" description="Helical" evidence="7">
    <location>
        <begin position="179"/>
        <end position="198"/>
    </location>
</feature>
<accession>A0ABP9LAH7</accession>
<dbReference type="Pfam" id="PF02163">
    <property type="entry name" value="Peptidase_M50"/>
    <property type="match status" value="1"/>
</dbReference>
<dbReference type="EMBL" id="BAABKY010000002">
    <property type="protein sequence ID" value="GAA5072035.1"/>
    <property type="molecule type" value="Genomic_DNA"/>
</dbReference>